<keyword evidence="3" id="KW-1185">Reference proteome</keyword>
<evidence type="ECO:0000313" key="3">
    <source>
        <dbReference type="Proteomes" id="UP000698752"/>
    </source>
</evidence>
<feature type="compositionally biased region" description="Polar residues" evidence="1">
    <location>
        <begin position="1"/>
        <end position="14"/>
    </location>
</feature>
<dbReference type="EMBL" id="JAAEDI010000024">
    <property type="protein sequence ID" value="MBR0652090.1"/>
    <property type="molecule type" value="Genomic_DNA"/>
</dbReference>
<protein>
    <submittedName>
        <fullName evidence="2">Uncharacterized protein</fullName>
    </submittedName>
</protein>
<name>A0ABS5EM29_9PROT</name>
<accession>A0ABS5EM29</accession>
<dbReference type="RefSeq" id="WP_211870805.1">
    <property type="nucleotide sequence ID" value="NZ_JAAEDI010000024.1"/>
</dbReference>
<sequence length="74" mass="7648">MTSIQPTNIASSEVSRGAPQMTEAHSAVDAGGGYFAAVTPALDLALASAHEAGHERAIRILHAVIAILDDPDLR</sequence>
<reference evidence="3" key="1">
    <citation type="journal article" date="2021" name="Syst. Appl. Microbiol.">
        <title>Roseomonas hellenica sp. nov., isolated from roots of wild-growing Alkanna tinctoria.</title>
        <authorList>
            <person name="Rat A."/>
            <person name="Naranjo H.D."/>
            <person name="Lebbe L."/>
            <person name="Cnockaert M."/>
            <person name="Krigas N."/>
            <person name="Grigoriadou K."/>
            <person name="Maloupa E."/>
            <person name="Willems A."/>
        </authorList>
    </citation>
    <scope>NUCLEOTIDE SEQUENCE [LARGE SCALE GENOMIC DNA]</scope>
    <source>
        <strain evidence="3">LMG 31159</strain>
    </source>
</reference>
<organism evidence="2 3">
    <name type="scientific">Neoroseomonas terrae</name>
    <dbReference type="NCBI Taxonomy" id="424799"/>
    <lineage>
        <taxon>Bacteria</taxon>
        <taxon>Pseudomonadati</taxon>
        <taxon>Pseudomonadota</taxon>
        <taxon>Alphaproteobacteria</taxon>
        <taxon>Acetobacterales</taxon>
        <taxon>Acetobacteraceae</taxon>
        <taxon>Neoroseomonas</taxon>
    </lineage>
</organism>
<proteinExistence type="predicted"/>
<comment type="caution">
    <text evidence="2">The sequence shown here is derived from an EMBL/GenBank/DDBJ whole genome shotgun (WGS) entry which is preliminary data.</text>
</comment>
<gene>
    <name evidence="2" type="ORF">GXW78_20705</name>
</gene>
<feature type="region of interest" description="Disordered" evidence="1">
    <location>
        <begin position="1"/>
        <end position="21"/>
    </location>
</feature>
<evidence type="ECO:0000313" key="2">
    <source>
        <dbReference type="EMBL" id="MBR0652090.1"/>
    </source>
</evidence>
<dbReference type="Proteomes" id="UP000698752">
    <property type="component" value="Unassembled WGS sequence"/>
</dbReference>
<evidence type="ECO:0000256" key="1">
    <source>
        <dbReference type="SAM" id="MobiDB-lite"/>
    </source>
</evidence>